<proteinExistence type="predicted"/>
<sequence>MNFKTSILEQNIRISILLFLVLTSCKKEDSTQSEIKQSSEKIILSFSFLAADNPILAKDIRATIDKERKTINALFEPGTPLDVLIPTIVYSNNATIFPASKVAKDFSDSVVYTVTAEDGTENSYTTTSTVLEASCIGLDLKASGPIVVTENNQIIKDVFITATSSDAIAIAGFSGVKISNCIITYTGAHMGIKFSEADNLTIENCSIKYINAPAQGPLPDAERNCIDGFNSKDLVINQVKVEDGSTGVRMNQCDNSKITFLEGHNMRGPYPRGQLVQYDKCDGGLLEHFSVINDREIAWTEDNISIYKSGGQQIKKGLIIGNNSPYGVGILFEDQNDPEARGGLGGLVEDVDLLQMGNGAVSSVDGSGNVIFRRVRVKNNICGDLGQNRGVPLSDALVFSGFGTEPALGGNQILEGVVFNICNPANIVYPVDKFDIIDYTVDSDFVEREAIMLNFCDAN</sequence>
<keyword evidence="4" id="KW-1185">Reference proteome</keyword>
<dbReference type="HOGENOM" id="CLU_684939_0_0_10"/>
<dbReference type="SUPFAM" id="SSF51126">
    <property type="entry name" value="Pectin lyase-like"/>
    <property type="match status" value="1"/>
</dbReference>
<accession>E6X9E1</accession>
<dbReference type="KEGG" id="cao:Celal_0336"/>
<evidence type="ECO:0000259" key="2">
    <source>
        <dbReference type="Pfam" id="PF16410"/>
    </source>
</evidence>
<dbReference type="Pfam" id="PF13229">
    <property type="entry name" value="Beta_helix"/>
    <property type="match status" value="1"/>
</dbReference>
<dbReference type="OrthoDB" id="901313at2"/>
<dbReference type="InterPro" id="IPR032186">
    <property type="entry name" value="DUF5018"/>
</dbReference>
<dbReference type="eggNOG" id="COG2931">
    <property type="taxonomic scope" value="Bacteria"/>
</dbReference>
<dbReference type="AlphaFoldDB" id="E6X9E1"/>
<feature type="domain" description="Right handed beta helix" evidence="1">
    <location>
        <begin position="146"/>
        <end position="259"/>
    </location>
</feature>
<protein>
    <submittedName>
        <fullName evidence="3">Parallel beta-helix repeat protein</fullName>
    </submittedName>
</protein>
<name>E6X9E1_CELAD</name>
<dbReference type="STRING" id="688270.Celal_0336"/>
<dbReference type="InterPro" id="IPR039448">
    <property type="entry name" value="Beta_helix"/>
</dbReference>
<organism evidence="3 4">
    <name type="scientific">Cellulophaga algicola (strain DSM 14237 / IC166 / ACAM 630)</name>
    <dbReference type="NCBI Taxonomy" id="688270"/>
    <lineage>
        <taxon>Bacteria</taxon>
        <taxon>Pseudomonadati</taxon>
        <taxon>Bacteroidota</taxon>
        <taxon>Flavobacteriia</taxon>
        <taxon>Flavobacteriales</taxon>
        <taxon>Flavobacteriaceae</taxon>
        <taxon>Cellulophaga</taxon>
    </lineage>
</organism>
<dbReference type="PROSITE" id="PS51257">
    <property type="entry name" value="PROKAR_LIPOPROTEIN"/>
    <property type="match status" value="1"/>
</dbReference>
<feature type="domain" description="DUF5018" evidence="2">
    <location>
        <begin position="26"/>
        <end position="143"/>
    </location>
</feature>
<dbReference type="Pfam" id="PF16410">
    <property type="entry name" value="DUF5018"/>
    <property type="match status" value="1"/>
</dbReference>
<dbReference type="EMBL" id="CP002453">
    <property type="protein sequence ID" value="ADV47680.1"/>
    <property type="molecule type" value="Genomic_DNA"/>
</dbReference>
<dbReference type="Proteomes" id="UP000008634">
    <property type="component" value="Chromosome"/>
</dbReference>
<gene>
    <name evidence="3" type="ordered locus">Celal_0336</name>
</gene>
<dbReference type="RefSeq" id="WP_013549175.1">
    <property type="nucleotide sequence ID" value="NC_014934.1"/>
</dbReference>
<evidence type="ECO:0000313" key="3">
    <source>
        <dbReference type="EMBL" id="ADV47680.1"/>
    </source>
</evidence>
<dbReference type="Gene3D" id="2.60.40.2340">
    <property type="match status" value="1"/>
</dbReference>
<evidence type="ECO:0000313" key="4">
    <source>
        <dbReference type="Proteomes" id="UP000008634"/>
    </source>
</evidence>
<dbReference type="InterPro" id="IPR011050">
    <property type="entry name" value="Pectin_lyase_fold/virulence"/>
</dbReference>
<evidence type="ECO:0000259" key="1">
    <source>
        <dbReference type="Pfam" id="PF13229"/>
    </source>
</evidence>
<reference evidence="3 4" key="1">
    <citation type="journal article" date="2010" name="Stand. Genomic Sci.">
        <title>Complete genome sequence of Cellulophaga algicola type strain (IC166).</title>
        <authorList>
            <person name="Abt B."/>
            <person name="Lu M."/>
            <person name="Misra M."/>
            <person name="Han C."/>
            <person name="Nolan M."/>
            <person name="Lucas S."/>
            <person name="Hammon N."/>
            <person name="Deshpande S."/>
            <person name="Cheng J.F."/>
            <person name="Tapia R."/>
            <person name="Goodwin L."/>
            <person name="Pitluck S."/>
            <person name="Liolios K."/>
            <person name="Pagani I."/>
            <person name="Ivanova N."/>
            <person name="Mavromatis K."/>
            <person name="Ovchinikova G."/>
            <person name="Pati A."/>
            <person name="Chen A."/>
            <person name="Palaniappan K."/>
            <person name="Land M."/>
            <person name="Hauser L."/>
            <person name="Chang Y.J."/>
            <person name="Jeffries C.D."/>
            <person name="Detter J.C."/>
            <person name="Brambilla E."/>
            <person name="Rohde M."/>
            <person name="Tindall B.J."/>
            <person name="Goker M."/>
            <person name="Woyke T."/>
            <person name="Bristow J."/>
            <person name="Eisen J.A."/>
            <person name="Markowitz V."/>
            <person name="Hugenholtz P."/>
            <person name="Kyrpides N.C."/>
            <person name="Klenk H.P."/>
            <person name="Lapidus A."/>
        </authorList>
    </citation>
    <scope>NUCLEOTIDE SEQUENCE [LARGE SCALE GENOMIC DNA]</scope>
    <source>
        <strain evidence="4">DSM 14237 / IC166 / ACAM 630</strain>
    </source>
</reference>